<dbReference type="PROSITE" id="PS00775">
    <property type="entry name" value="GLYCOSYL_HYDROL_F3"/>
    <property type="match status" value="1"/>
</dbReference>
<feature type="domain" description="Glycoside hydrolase family 3 N-terminal" evidence="4">
    <location>
        <begin position="13"/>
        <end position="333"/>
    </location>
</feature>
<keyword evidence="2" id="KW-0378">Hydrolase</keyword>
<evidence type="ECO:0000259" key="4">
    <source>
        <dbReference type="Pfam" id="PF00933"/>
    </source>
</evidence>
<evidence type="ECO:0000256" key="1">
    <source>
        <dbReference type="ARBA" id="ARBA00005336"/>
    </source>
</evidence>
<evidence type="ECO:0000313" key="6">
    <source>
        <dbReference type="Proteomes" id="UP000620133"/>
    </source>
</evidence>
<name>A0A7U9XVQ6_9MOLU</name>
<comment type="similarity">
    <text evidence="1">Belongs to the glycosyl hydrolase 3 family.</text>
</comment>
<dbReference type="AlphaFoldDB" id="A0A7U9XVQ6"/>
<evidence type="ECO:0000256" key="3">
    <source>
        <dbReference type="ARBA" id="ARBA00023295"/>
    </source>
</evidence>
<keyword evidence="3" id="KW-0326">Glycosidase</keyword>
<accession>A0A7U9XVQ6</accession>
<dbReference type="InterPro" id="IPR017853">
    <property type="entry name" value="GH"/>
</dbReference>
<dbReference type="InterPro" id="IPR050226">
    <property type="entry name" value="NagZ_Beta-hexosaminidase"/>
</dbReference>
<proteinExistence type="inferred from homology"/>
<dbReference type="SUPFAM" id="SSF51445">
    <property type="entry name" value="(Trans)glycosidases"/>
    <property type="match status" value="1"/>
</dbReference>
<reference evidence="5" key="1">
    <citation type="submission" date="2021-01" db="EMBL/GenBank/DDBJ databases">
        <title>Draft genome sequence of Acholeplasmataceae bacterium strain Mahy22.</title>
        <authorList>
            <person name="Watanabe M."/>
            <person name="Kojima H."/>
            <person name="Fukui M."/>
        </authorList>
    </citation>
    <scope>NUCLEOTIDE SEQUENCE</scope>
    <source>
        <strain evidence="5">Mahy22</strain>
    </source>
</reference>
<dbReference type="Gene3D" id="3.40.50.1700">
    <property type="entry name" value="Glycoside hydrolase family 3 C-terminal domain"/>
    <property type="match status" value="1"/>
</dbReference>
<dbReference type="EMBL" id="AP024412">
    <property type="protein sequence ID" value="BCR36817.1"/>
    <property type="molecule type" value="Genomic_DNA"/>
</dbReference>
<dbReference type="GO" id="GO:0005975">
    <property type="term" value="P:carbohydrate metabolic process"/>
    <property type="evidence" value="ECO:0007669"/>
    <property type="project" value="InterPro"/>
</dbReference>
<dbReference type="PRINTS" id="PR00133">
    <property type="entry name" value="GLHYDRLASE3"/>
</dbReference>
<dbReference type="PANTHER" id="PTHR30480">
    <property type="entry name" value="BETA-HEXOSAMINIDASE-RELATED"/>
    <property type="match status" value="1"/>
</dbReference>
<evidence type="ECO:0000313" key="5">
    <source>
        <dbReference type="EMBL" id="BCR36817.1"/>
    </source>
</evidence>
<dbReference type="PANTHER" id="PTHR30480:SF16">
    <property type="entry name" value="GLYCOSIDE HYDROLASE FAMILY 3 DOMAIN PROTEIN"/>
    <property type="match status" value="1"/>
</dbReference>
<keyword evidence="6" id="KW-1185">Reference proteome</keyword>
<dbReference type="Pfam" id="PF00933">
    <property type="entry name" value="Glyco_hydro_3"/>
    <property type="match status" value="1"/>
</dbReference>
<dbReference type="Proteomes" id="UP000620133">
    <property type="component" value="Chromosome"/>
</dbReference>
<gene>
    <name evidence="5" type="ORF">MPAN_017100</name>
</gene>
<dbReference type="GO" id="GO:0009254">
    <property type="term" value="P:peptidoglycan turnover"/>
    <property type="evidence" value="ECO:0007669"/>
    <property type="project" value="TreeGrafter"/>
</dbReference>
<dbReference type="GO" id="GO:0004553">
    <property type="term" value="F:hydrolase activity, hydrolyzing O-glycosyl compounds"/>
    <property type="evidence" value="ECO:0007669"/>
    <property type="project" value="InterPro"/>
</dbReference>
<dbReference type="InterPro" id="IPR001764">
    <property type="entry name" value="Glyco_hydro_3_N"/>
</dbReference>
<dbReference type="Gene3D" id="3.20.20.300">
    <property type="entry name" value="Glycoside hydrolase, family 3, N-terminal domain"/>
    <property type="match status" value="1"/>
</dbReference>
<organism evidence="5 6">
    <name type="scientific">Mariniplasma anaerobium</name>
    <dbReference type="NCBI Taxonomy" id="2735436"/>
    <lineage>
        <taxon>Bacteria</taxon>
        <taxon>Bacillati</taxon>
        <taxon>Mycoplasmatota</taxon>
        <taxon>Mollicutes</taxon>
        <taxon>Acholeplasmatales</taxon>
        <taxon>Acholeplasmataceae</taxon>
        <taxon>Mariniplasma</taxon>
    </lineage>
</organism>
<sequence length="527" mass="59407">MNNHKFDVNNLSLDEKIGQLLMFGFEGESINQETIEMIKTYKAGNVILFTRNIKSGEQLYNLNQDLQKQAEDHLGIPLFIAIDQEGGMVSRIQKGATFFPGAMTISANGSLESCYEVGDKMGNELKHLGINMNFAPVLDVNNNPKNPVIGVRSYSDKPEVVSLYGQAFIKGMQNHIIATGKHFPGHGDTHVDSHLALPKVEYDLERLEKVEFVPFVDAINNGLHAMMSSHIDFPHLTKDGLPTTLSKDVLTTLLREKLGFKGLIVTDGMTMKAIDNNYGSVKASLMAVEAGANIYCICHSREKQIESLAYIKQAILNREIDEKLIDQRVQLILDYKKQYVTRVDINQTYADVKDIVENKETQKFSYQIVEGAASLVKGKQLKLSNNALFIGVMPKATTIADEALGHYDIFRGIEKEIENLEIVKLPIQPSHIDILAVIEKAKAYDQLIVTTYNGNVYQEQIKMINYLSELGIEMHVISMRNPYDLYYTKHIKNYVCLYEYTPNSIKVLLKYLKGDLKLKGKVPVNYE</sequence>
<dbReference type="RefSeq" id="WP_176239459.1">
    <property type="nucleotide sequence ID" value="NZ_AP024412.1"/>
</dbReference>
<protein>
    <submittedName>
        <fullName evidence="5">Beta-glucosidase</fullName>
    </submittedName>
</protein>
<dbReference type="KEGG" id="manr:MPAN_017100"/>
<dbReference type="InterPro" id="IPR036881">
    <property type="entry name" value="Glyco_hydro_3_C_sf"/>
</dbReference>
<dbReference type="InterPro" id="IPR036962">
    <property type="entry name" value="Glyco_hydro_3_N_sf"/>
</dbReference>
<evidence type="ECO:0000256" key="2">
    <source>
        <dbReference type="ARBA" id="ARBA00022801"/>
    </source>
</evidence>
<dbReference type="NCBIfam" id="NF003740">
    <property type="entry name" value="PRK05337.1"/>
    <property type="match status" value="1"/>
</dbReference>
<dbReference type="InterPro" id="IPR019800">
    <property type="entry name" value="Glyco_hydro_3_AS"/>
</dbReference>